<dbReference type="Proteomes" id="UP000243499">
    <property type="component" value="Chromosome 2"/>
</dbReference>
<organism evidence="1">
    <name type="scientific">Panicum hallii</name>
    <dbReference type="NCBI Taxonomy" id="206008"/>
    <lineage>
        <taxon>Eukaryota</taxon>
        <taxon>Viridiplantae</taxon>
        <taxon>Streptophyta</taxon>
        <taxon>Embryophyta</taxon>
        <taxon>Tracheophyta</taxon>
        <taxon>Spermatophyta</taxon>
        <taxon>Magnoliopsida</taxon>
        <taxon>Liliopsida</taxon>
        <taxon>Poales</taxon>
        <taxon>Poaceae</taxon>
        <taxon>PACMAD clade</taxon>
        <taxon>Panicoideae</taxon>
        <taxon>Panicodae</taxon>
        <taxon>Paniceae</taxon>
        <taxon>Panicinae</taxon>
        <taxon>Panicum</taxon>
        <taxon>Panicum sect. Panicum</taxon>
    </lineage>
</organism>
<evidence type="ECO:0000313" key="1">
    <source>
        <dbReference type="EMBL" id="PVH63837.1"/>
    </source>
</evidence>
<accession>A0A2T8KNS6</accession>
<proteinExistence type="predicted"/>
<dbReference type="AlphaFoldDB" id="A0A2T8KNS6"/>
<dbReference type="Gramene" id="PVH63837">
    <property type="protein sequence ID" value="PVH63837"/>
    <property type="gene ID" value="PAHAL_2G117900"/>
</dbReference>
<reference evidence="1" key="1">
    <citation type="submission" date="2018-04" db="EMBL/GenBank/DDBJ databases">
        <title>WGS assembly of Panicum hallii.</title>
        <authorList>
            <person name="Lovell J."/>
            <person name="Jenkins J."/>
            <person name="Lowry D."/>
            <person name="Mamidi S."/>
            <person name="Sreedasyam A."/>
            <person name="Weng X."/>
            <person name="Barry K."/>
            <person name="Bonette J."/>
            <person name="Campitelli B."/>
            <person name="Daum C."/>
            <person name="Gordon S."/>
            <person name="Gould B."/>
            <person name="Lipzen A."/>
            <person name="Macqueen A."/>
            <person name="Palacio-Mejia J."/>
            <person name="Plott C."/>
            <person name="Shakirov E."/>
            <person name="Shu S."/>
            <person name="Yoshinaga Y."/>
            <person name="Zane M."/>
            <person name="Rokhsar D."/>
            <person name="Grimwood J."/>
            <person name="Schmutz J."/>
            <person name="Juenger T."/>
        </authorList>
    </citation>
    <scope>NUCLEOTIDE SEQUENCE [LARGE SCALE GENOMIC DNA]</scope>
    <source>
        <strain evidence="1">FIL2</strain>
    </source>
</reference>
<sequence length="74" mass="8789">MGKLGWPSPEKDRIQEVTTRLETAVFSSWWYRALKTVNKQHKKGLNSLIILVAWELWKHPNGCVQWSHPMLVWF</sequence>
<gene>
    <name evidence="1" type="ORF">PAHAL_2G117900</name>
</gene>
<dbReference type="EMBL" id="CM008047">
    <property type="protein sequence ID" value="PVH63837.1"/>
    <property type="molecule type" value="Genomic_DNA"/>
</dbReference>
<protein>
    <submittedName>
        <fullName evidence="1">Uncharacterized protein</fullName>
    </submittedName>
</protein>
<name>A0A2T8KNS6_9POAL</name>